<name>A0ABP9PPA0_9PSEU</name>
<evidence type="ECO:0000259" key="1">
    <source>
        <dbReference type="Pfam" id="PF02627"/>
    </source>
</evidence>
<sequence>MSGAPLVSSRSLCVEPAQAPLLARPYYADGDPGPIVAALAQVPELMEVALPFIGAALGPSAVDWRSKEIVIVRTSALAGCRYCVRSHTVVALDAGLSRREVRALTTPDAPAQAEFAEPRERALLGWVDTVAGGGPVTDRHQGELRRWWADHEVVEVTVVIGTTLMLNRFATALALPTSPDTLARLTAEGLL</sequence>
<evidence type="ECO:0000313" key="2">
    <source>
        <dbReference type="EMBL" id="GAA5149823.1"/>
    </source>
</evidence>
<dbReference type="EMBL" id="BAABJP010000005">
    <property type="protein sequence ID" value="GAA5149823.1"/>
    <property type="molecule type" value="Genomic_DNA"/>
</dbReference>
<keyword evidence="3" id="KW-1185">Reference proteome</keyword>
<comment type="caution">
    <text evidence="2">The sequence shown here is derived from an EMBL/GenBank/DDBJ whole genome shotgun (WGS) entry which is preliminary data.</text>
</comment>
<dbReference type="Proteomes" id="UP001428817">
    <property type="component" value="Unassembled WGS sequence"/>
</dbReference>
<dbReference type="InterPro" id="IPR029032">
    <property type="entry name" value="AhpD-like"/>
</dbReference>
<accession>A0ABP9PPA0</accession>
<organism evidence="2 3">
    <name type="scientific">Pseudonocardia eucalypti</name>
    <dbReference type="NCBI Taxonomy" id="648755"/>
    <lineage>
        <taxon>Bacteria</taxon>
        <taxon>Bacillati</taxon>
        <taxon>Actinomycetota</taxon>
        <taxon>Actinomycetes</taxon>
        <taxon>Pseudonocardiales</taxon>
        <taxon>Pseudonocardiaceae</taxon>
        <taxon>Pseudonocardia</taxon>
    </lineage>
</organism>
<dbReference type="PANTHER" id="PTHR34846:SF10">
    <property type="entry name" value="CYTOPLASMIC PROTEIN"/>
    <property type="match status" value="1"/>
</dbReference>
<dbReference type="Pfam" id="PF02627">
    <property type="entry name" value="CMD"/>
    <property type="match status" value="1"/>
</dbReference>
<dbReference type="InterPro" id="IPR003779">
    <property type="entry name" value="CMD-like"/>
</dbReference>
<evidence type="ECO:0000313" key="3">
    <source>
        <dbReference type="Proteomes" id="UP001428817"/>
    </source>
</evidence>
<proteinExistence type="predicted"/>
<dbReference type="SUPFAM" id="SSF69118">
    <property type="entry name" value="AhpD-like"/>
    <property type="match status" value="1"/>
</dbReference>
<gene>
    <name evidence="2" type="ORF">GCM10023321_14250</name>
</gene>
<dbReference type="Gene3D" id="1.20.1290.10">
    <property type="entry name" value="AhpD-like"/>
    <property type="match status" value="1"/>
</dbReference>
<dbReference type="PANTHER" id="PTHR34846">
    <property type="entry name" value="4-CARBOXYMUCONOLACTONE DECARBOXYLASE FAMILY PROTEIN (AFU_ORTHOLOGUE AFUA_6G11590)"/>
    <property type="match status" value="1"/>
</dbReference>
<dbReference type="InterPro" id="IPR004675">
    <property type="entry name" value="AhpD_core"/>
</dbReference>
<protein>
    <recommendedName>
        <fullName evidence="1">Carboxymuconolactone decarboxylase-like domain-containing protein</fullName>
    </recommendedName>
</protein>
<feature type="domain" description="Carboxymuconolactone decarboxylase-like" evidence="1">
    <location>
        <begin position="43"/>
        <end position="127"/>
    </location>
</feature>
<dbReference type="NCBIfam" id="TIGR00778">
    <property type="entry name" value="ahpD_dom"/>
    <property type="match status" value="1"/>
</dbReference>
<reference evidence="3" key="1">
    <citation type="journal article" date="2019" name="Int. J. Syst. Evol. Microbiol.">
        <title>The Global Catalogue of Microorganisms (GCM) 10K type strain sequencing project: providing services to taxonomists for standard genome sequencing and annotation.</title>
        <authorList>
            <consortium name="The Broad Institute Genomics Platform"/>
            <consortium name="The Broad Institute Genome Sequencing Center for Infectious Disease"/>
            <person name="Wu L."/>
            <person name="Ma J."/>
        </authorList>
    </citation>
    <scope>NUCLEOTIDE SEQUENCE [LARGE SCALE GENOMIC DNA]</scope>
    <source>
        <strain evidence="3">JCM 18303</strain>
    </source>
</reference>